<dbReference type="InterPro" id="IPR037128">
    <property type="entry name" value="Quinolinate_PRibosylTase_N_sf"/>
</dbReference>
<evidence type="ECO:0000256" key="5">
    <source>
        <dbReference type="ARBA" id="ARBA00022676"/>
    </source>
</evidence>
<evidence type="ECO:0000256" key="4">
    <source>
        <dbReference type="ARBA" id="ARBA00022642"/>
    </source>
</evidence>
<dbReference type="GO" id="GO:0009435">
    <property type="term" value="P:NAD+ biosynthetic process"/>
    <property type="evidence" value="ECO:0007669"/>
    <property type="project" value="TreeGrafter"/>
</dbReference>
<dbReference type="Gene3D" id="3.90.1170.20">
    <property type="entry name" value="Quinolinate phosphoribosyl transferase, N-terminal domain"/>
    <property type="match status" value="1"/>
</dbReference>
<dbReference type="EMBL" id="BARU01039300">
    <property type="protein sequence ID" value="GAH79602.1"/>
    <property type="molecule type" value="Genomic_DNA"/>
</dbReference>
<keyword evidence="6" id="KW-0808">Transferase</keyword>
<comment type="pathway">
    <text evidence="1">Cofactor biosynthesis; NAD(+) biosynthesis; nicotinate D-ribonucleotide from quinolinate: step 1/1.</text>
</comment>
<evidence type="ECO:0000256" key="6">
    <source>
        <dbReference type="ARBA" id="ARBA00022679"/>
    </source>
</evidence>
<dbReference type="SUPFAM" id="SSF54675">
    <property type="entry name" value="Nicotinate/Quinolinate PRTase N-terminal domain-like"/>
    <property type="match status" value="1"/>
</dbReference>
<feature type="non-terminal residue" evidence="8">
    <location>
        <position position="116"/>
    </location>
</feature>
<evidence type="ECO:0000256" key="1">
    <source>
        <dbReference type="ARBA" id="ARBA00004893"/>
    </source>
</evidence>
<feature type="domain" description="Quinolinate phosphoribosyl transferase N-terminal" evidence="7">
    <location>
        <begin position="25"/>
        <end position="110"/>
    </location>
</feature>
<dbReference type="PANTHER" id="PTHR32179">
    <property type="entry name" value="NICOTINATE-NUCLEOTIDE PYROPHOSPHORYLASE [CARBOXYLATING]"/>
    <property type="match status" value="1"/>
</dbReference>
<dbReference type="FunFam" id="3.90.1170.20:FF:000001">
    <property type="entry name" value="Nicotinate-nucleotide diphosphorylase (Carboxylating)"/>
    <property type="match status" value="1"/>
</dbReference>
<comment type="similarity">
    <text evidence="2">Belongs to the NadC/ModD family.</text>
</comment>
<accession>X1ID44</accession>
<evidence type="ECO:0000256" key="3">
    <source>
        <dbReference type="ARBA" id="ARBA00011944"/>
    </source>
</evidence>
<dbReference type="InterPro" id="IPR027277">
    <property type="entry name" value="NadC/ModD"/>
</dbReference>
<sequence>MKKLNIAKVRPLIRMAIEEDLGRGDMTSELLFKDDTMAKSNIISREEIVVCGMDVAREILKCFDERLKLKVLVKDGQSAYVGCKMATIEGPLRSTLSAERVMLNFLQRLSGIATTP</sequence>
<comment type="caution">
    <text evidence="8">The sequence shown here is derived from an EMBL/GenBank/DDBJ whole genome shotgun (WGS) entry which is preliminary data.</text>
</comment>
<dbReference type="GO" id="GO:0004514">
    <property type="term" value="F:nicotinate-nucleotide diphosphorylase (carboxylating) activity"/>
    <property type="evidence" value="ECO:0007669"/>
    <property type="project" value="UniProtKB-EC"/>
</dbReference>
<keyword evidence="4" id="KW-0662">Pyridine nucleotide biosynthesis</keyword>
<dbReference type="AlphaFoldDB" id="X1ID44"/>
<dbReference type="EC" id="2.4.2.19" evidence="3"/>
<keyword evidence="5" id="KW-0328">Glycosyltransferase</keyword>
<dbReference type="GO" id="GO:0034213">
    <property type="term" value="P:quinolinate catabolic process"/>
    <property type="evidence" value="ECO:0007669"/>
    <property type="project" value="TreeGrafter"/>
</dbReference>
<evidence type="ECO:0000313" key="8">
    <source>
        <dbReference type="EMBL" id="GAH79602.1"/>
    </source>
</evidence>
<name>X1ID44_9ZZZZ</name>
<evidence type="ECO:0000256" key="2">
    <source>
        <dbReference type="ARBA" id="ARBA00009400"/>
    </source>
</evidence>
<protein>
    <recommendedName>
        <fullName evidence="3">nicotinate-nucleotide diphosphorylase (carboxylating)</fullName>
        <ecNumber evidence="3">2.4.2.19</ecNumber>
    </recommendedName>
</protein>
<evidence type="ECO:0000259" key="7">
    <source>
        <dbReference type="Pfam" id="PF02749"/>
    </source>
</evidence>
<proteinExistence type="inferred from homology"/>
<gene>
    <name evidence="8" type="ORF">S03H2_60935</name>
</gene>
<dbReference type="GO" id="GO:0005737">
    <property type="term" value="C:cytoplasm"/>
    <property type="evidence" value="ECO:0007669"/>
    <property type="project" value="TreeGrafter"/>
</dbReference>
<dbReference type="Pfam" id="PF02749">
    <property type="entry name" value="QRPTase_N"/>
    <property type="match status" value="1"/>
</dbReference>
<dbReference type="InterPro" id="IPR022412">
    <property type="entry name" value="Quinolinate_PRibosylTrfase_N"/>
</dbReference>
<organism evidence="8">
    <name type="scientific">marine sediment metagenome</name>
    <dbReference type="NCBI Taxonomy" id="412755"/>
    <lineage>
        <taxon>unclassified sequences</taxon>
        <taxon>metagenomes</taxon>
        <taxon>ecological metagenomes</taxon>
    </lineage>
</organism>
<reference evidence="8" key="1">
    <citation type="journal article" date="2014" name="Front. Microbiol.">
        <title>High frequency of phylogenetically diverse reductive dehalogenase-homologous genes in deep subseafloor sedimentary metagenomes.</title>
        <authorList>
            <person name="Kawai M."/>
            <person name="Futagami T."/>
            <person name="Toyoda A."/>
            <person name="Takaki Y."/>
            <person name="Nishi S."/>
            <person name="Hori S."/>
            <person name="Arai W."/>
            <person name="Tsubouchi T."/>
            <person name="Morono Y."/>
            <person name="Uchiyama I."/>
            <person name="Ito T."/>
            <person name="Fujiyama A."/>
            <person name="Inagaki F."/>
            <person name="Takami H."/>
        </authorList>
    </citation>
    <scope>NUCLEOTIDE SEQUENCE</scope>
    <source>
        <strain evidence="8">Expedition CK06-06</strain>
    </source>
</reference>
<dbReference type="PANTHER" id="PTHR32179:SF3">
    <property type="entry name" value="NICOTINATE-NUCLEOTIDE PYROPHOSPHORYLASE [CARBOXYLATING]"/>
    <property type="match status" value="1"/>
</dbReference>